<name>A0A1H7Y2C6_STRJI</name>
<dbReference type="OrthoDB" id="4217503at2"/>
<reference evidence="4" key="1">
    <citation type="submission" date="2016-10" db="EMBL/GenBank/DDBJ databases">
        <authorList>
            <person name="Varghese N."/>
        </authorList>
    </citation>
    <scope>NUCLEOTIDE SEQUENCE [LARGE SCALE GENOMIC DNA]</scope>
    <source>
        <strain evidence="4">DSM 45096 / BCRC 16803 / CGMCC 4.1857 / CIP 109030 / JCM 12277 / KCTC 19219 / NBRC 100920 / 33214</strain>
    </source>
</reference>
<protein>
    <recommendedName>
        <fullName evidence="5">Lipoprotein</fullName>
    </recommendedName>
</protein>
<organism evidence="3 4">
    <name type="scientific">Streptacidiphilus jiangxiensis</name>
    <dbReference type="NCBI Taxonomy" id="235985"/>
    <lineage>
        <taxon>Bacteria</taxon>
        <taxon>Bacillati</taxon>
        <taxon>Actinomycetota</taxon>
        <taxon>Actinomycetes</taxon>
        <taxon>Kitasatosporales</taxon>
        <taxon>Streptomycetaceae</taxon>
        <taxon>Streptacidiphilus</taxon>
    </lineage>
</organism>
<accession>A0A1H7Y2C6</accession>
<dbReference type="RefSeq" id="WP_042457842.1">
    <property type="nucleotide sequence ID" value="NZ_BBPN01000049.1"/>
</dbReference>
<feature type="signal peptide" evidence="2">
    <location>
        <begin position="1"/>
        <end position="21"/>
    </location>
</feature>
<sequence>MRAHKRLGVVAAVAAGTVVLAACSSGSQPKAGAAPVRVSPTAGQSTAGAPPVDPSRPIGLDLPGKVLLQVAGRTGSAQPAVVPRVEPGTLSVEVECTGPGKITVRLGAVMWFDVDCAPGTPGTHNEIVLDNALTDVAVSVHGAAADTWALALGWSDVRQKPR</sequence>
<evidence type="ECO:0008006" key="5">
    <source>
        <dbReference type="Google" id="ProtNLM"/>
    </source>
</evidence>
<keyword evidence="2" id="KW-0732">Signal</keyword>
<gene>
    <name evidence="3" type="ORF">SAMN05414137_12669</name>
</gene>
<keyword evidence="4" id="KW-1185">Reference proteome</keyword>
<feature type="chain" id="PRO_5039221347" description="Lipoprotein" evidence="2">
    <location>
        <begin position="22"/>
        <end position="162"/>
    </location>
</feature>
<dbReference type="EMBL" id="FOAZ01000026">
    <property type="protein sequence ID" value="SEM40111.1"/>
    <property type="molecule type" value="Genomic_DNA"/>
</dbReference>
<evidence type="ECO:0000313" key="4">
    <source>
        <dbReference type="Proteomes" id="UP000183015"/>
    </source>
</evidence>
<dbReference type="Proteomes" id="UP000183015">
    <property type="component" value="Unassembled WGS sequence"/>
</dbReference>
<feature type="region of interest" description="Disordered" evidence="1">
    <location>
        <begin position="26"/>
        <end position="56"/>
    </location>
</feature>
<dbReference type="STRING" id="235985.SAMN05414137_12669"/>
<evidence type="ECO:0000256" key="2">
    <source>
        <dbReference type="SAM" id="SignalP"/>
    </source>
</evidence>
<dbReference type="eggNOG" id="ENOG50313XX">
    <property type="taxonomic scope" value="Bacteria"/>
</dbReference>
<evidence type="ECO:0000313" key="3">
    <source>
        <dbReference type="EMBL" id="SEM40111.1"/>
    </source>
</evidence>
<dbReference type="PROSITE" id="PS51257">
    <property type="entry name" value="PROKAR_LIPOPROTEIN"/>
    <property type="match status" value="1"/>
</dbReference>
<proteinExistence type="predicted"/>
<evidence type="ECO:0000256" key="1">
    <source>
        <dbReference type="SAM" id="MobiDB-lite"/>
    </source>
</evidence>
<dbReference type="AlphaFoldDB" id="A0A1H7Y2C6"/>